<feature type="domain" description="CSD" evidence="3">
    <location>
        <begin position="1"/>
        <end position="65"/>
    </location>
</feature>
<comment type="caution">
    <text evidence="4">The sequence shown here is derived from an EMBL/GenBank/DDBJ whole genome shotgun (WGS) entry which is preliminary data.</text>
</comment>
<protein>
    <submittedName>
        <fullName evidence="4">Major cold shock protein CspA</fullName>
    </submittedName>
</protein>
<dbReference type="SMART" id="SM00357">
    <property type="entry name" value="CSP"/>
    <property type="match status" value="1"/>
</dbReference>
<dbReference type="PIRSF" id="PIRSF002599">
    <property type="entry name" value="Cold_shock_A"/>
    <property type="match status" value="1"/>
</dbReference>
<evidence type="ECO:0000256" key="2">
    <source>
        <dbReference type="ARBA" id="ARBA00022490"/>
    </source>
</evidence>
<accession>A0A0G1C8J4</accession>
<dbReference type="InterPro" id="IPR012340">
    <property type="entry name" value="NA-bd_OB-fold"/>
</dbReference>
<dbReference type="Proteomes" id="UP000034810">
    <property type="component" value="Unassembled WGS sequence"/>
</dbReference>
<name>A0A0G1C8J4_9BACT</name>
<dbReference type="InterPro" id="IPR002059">
    <property type="entry name" value="CSP_DNA-bd"/>
</dbReference>
<comment type="subcellular location">
    <subcellularLocation>
        <location evidence="1">Cytoplasm</location>
    </subcellularLocation>
</comment>
<organism evidence="4 5">
    <name type="scientific">Candidatus Wolfebacteria bacterium GW2011_GWC1_43_10</name>
    <dbReference type="NCBI Taxonomy" id="1619011"/>
    <lineage>
        <taxon>Bacteria</taxon>
        <taxon>Candidatus Wolfeibacteriota</taxon>
    </lineage>
</organism>
<dbReference type="GO" id="GO:0005737">
    <property type="term" value="C:cytoplasm"/>
    <property type="evidence" value="ECO:0007669"/>
    <property type="project" value="UniProtKB-SubCell"/>
</dbReference>
<dbReference type="PROSITE" id="PS51857">
    <property type="entry name" value="CSD_2"/>
    <property type="match status" value="1"/>
</dbReference>
<dbReference type="EMBL" id="LCFA01000014">
    <property type="protein sequence ID" value="KKS81980.1"/>
    <property type="molecule type" value="Genomic_DNA"/>
</dbReference>
<proteinExistence type="predicted"/>
<evidence type="ECO:0000256" key="1">
    <source>
        <dbReference type="ARBA" id="ARBA00004496"/>
    </source>
</evidence>
<dbReference type="AlphaFoldDB" id="A0A0G1C8J4"/>
<dbReference type="Gene3D" id="2.40.50.140">
    <property type="entry name" value="Nucleic acid-binding proteins"/>
    <property type="match status" value="1"/>
</dbReference>
<dbReference type="SUPFAM" id="SSF50249">
    <property type="entry name" value="Nucleic acid-binding proteins"/>
    <property type="match status" value="1"/>
</dbReference>
<keyword evidence="2" id="KW-0963">Cytoplasm</keyword>
<dbReference type="GO" id="GO:0003676">
    <property type="term" value="F:nucleic acid binding"/>
    <property type="evidence" value="ECO:0007669"/>
    <property type="project" value="InterPro"/>
</dbReference>
<evidence type="ECO:0000259" key="3">
    <source>
        <dbReference type="PROSITE" id="PS51857"/>
    </source>
</evidence>
<dbReference type="InterPro" id="IPR011129">
    <property type="entry name" value="CSD"/>
</dbReference>
<dbReference type="CDD" id="cd04458">
    <property type="entry name" value="CSP_CDS"/>
    <property type="match status" value="1"/>
</dbReference>
<evidence type="ECO:0000313" key="5">
    <source>
        <dbReference type="Proteomes" id="UP000034810"/>
    </source>
</evidence>
<evidence type="ECO:0000313" key="4">
    <source>
        <dbReference type="EMBL" id="KKS81980.1"/>
    </source>
</evidence>
<dbReference type="InterPro" id="IPR012156">
    <property type="entry name" value="Cold_shock_CspA"/>
</dbReference>
<gene>
    <name evidence="4" type="ORF">UV58_C0014G0026</name>
</gene>
<sequence length="66" mass="7275">MEGTIKSLPVGKEFGFIAVDGEEKDLFFHKNELKGVSYEELKVGDKVSFEKADSDKGPNAVNVSRI</sequence>
<dbReference type="PRINTS" id="PR00050">
    <property type="entry name" value="COLDSHOCK"/>
</dbReference>
<dbReference type="Pfam" id="PF00313">
    <property type="entry name" value="CSD"/>
    <property type="match status" value="1"/>
</dbReference>
<reference evidence="4 5" key="1">
    <citation type="journal article" date="2015" name="Nature">
        <title>rRNA introns, odd ribosomes, and small enigmatic genomes across a large radiation of phyla.</title>
        <authorList>
            <person name="Brown C.T."/>
            <person name="Hug L.A."/>
            <person name="Thomas B.C."/>
            <person name="Sharon I."/>
            <person name="Castelle C.J."/>
            <person name="Singh A."/>
            <person name="Wilkins M.J."/>
            <person name="Williams K.H."/>
            <person name="Banfield J.F."/>
        </authorList>
    </citation>
    <scope>NUCLEOTIDE SEQUENCE [LARGE SCALE GENOMIC DNA]</scope>
</reference>